<dbReference type="InterPro" id="IPR001789">
    <property type="entry name" value="Sig_transdc_resp-reg_receiver"/>
</dbReference>
<keyword evidence="9" id="KW-0418">Kinase</keyword>
<dbReference type="Pfam" id="PF13185">
    <property type="entry name" value="GAF_2"/>
    <property type="match status" value="1"/>
</dbReference>
<keyword evidence="11" id="KW-1133">Transmembrane helix</keyword>
<keyword evidence="26" id="KW-1185">Reference proteome</keyword>
<dbReference type="SUPFAM" id="SSF55874">
    <property type="entry name" value="ATPase domain of HSP90 chaperone/DNA topoisomerase II/histidine kinase"/>
    <property type="match status" value="1"/>
</dbReference>
<dbReference type="Pfam" id="PF02518">
    <property type="entry name" value="HATPase_c"/>
    <property type="match status" value="1"/>
</dbReference>
<proteinExistence type="predicted"/>
<feature type="modified residue" description="4-aspartylphosphate" evidence="17">
    <location>
        <position position="1106"/>
    </location>
</feature>
<dbReference type="Pfam" id="PF00072">
    <property type="entry name" value="Response_reg"/>
    <property type="match status" value="2"/>
</dbReference>
<dbReference type="PROSITE" id="PS50112">
    <property type="entry name" value="PAS"/>
    <property type="match status" value="2"/>
</dbReference>
<dbReference type="InterPro" id="IPR003661">
    <property type="entry name" value="HisK_dim/P_dom"/>
</dbReference>
<keyword evidence="12" id="KW-0902">Two-component regulatory system</keyword>
<comment type="catalytic activity">
    <reaction evidence="1">
        <text>ATP + protein L-histidine = ADP + protein N-phospho-L-histidine.</text>
        <dbReference type="EC" id="2.7.13.3"/>
    </reaction>
</comment>
<gene>
    <name evidence="24" type="ORF">EV200_108124</name>
    <name evidence="23" type="ORF">GCM10011413_37440</name>
</gene>
<dbReference type="Gene3D" id="3.30.450.20">
    <property type="entry name" value="PAS domain"/>
    <property type="match status" value="5"/>
</dbReference>
<dbReference type="InterPro" id="IPR013655">
    <property type="entry name" value="PAS_fold_3"/>
</dbReference>
<dbReference type="PANTHER" id="PTHR45339:SF1">
    <property type="entry name" value="HYBRID SIGNAL TRANSDUCTION HISTIDINE KINASE J"/>
    <property type="match status" value="1"/>
</dbReference>
<dbReference type="InterPro" id="IPR000700">
    <property type="entry name" value="PAS-assoc_C"/>
</dbReference>
<dbReference type="SUPFAM" id="SSF52172">
    <property type="entry name" value="CheY-like"/>
    <property type="match status" value="2"/>
</dbReference>
<evidence type="ECO:0000259" key="18">
    <source>
        <dbReference type="PROSITE" id="PS50109"/>
    </source>
</evidence>
<evidence type="ECO:0000256" key="7">
    <source>
        <dbReference type="ARBA" id="ARBA00022692"/>
    </source>
</evidence>
<reference evidence="26" key="2">
    <citation type="journal article" date="2019" name="Int. J. Syst. Evol. Microbiol.">
        <title>The Global Catalogue of Microorganisms (GCM) 10K type strain sequencing project: providing services to taxonomists for standard genome sequencing and annotation.</title>
        <authorList>
            <consortium name="The Broad Institute Genomics Platform"/>
            <consortium name="The Broad Institute Genome Sequencing Center for Infectious Disease"/>
            <person name="Wu L."/>
            <person name="Ma J."/>
        </authorList>
    </citation>
    <scope>NUCLEOTIDE SEQUENCE [LARGE SCALE GENOMIC DNA]</scope>
    <source>
        <strain evidence="26">CGMCC 1.15644</strain>
    </source>
</reference>
<reference evidence="24 25" key="3">
    <citation type="submission" date="2019-03" db="EMBL/GenBank/DDBJ databases">
        <title>Genomic Encyclopedia of Type Strains, Phase IV (KMG-IV): sequencing the most valuable type-strain genomes for metagenomic binning, comparative biology and taxonomic classification.</title>
        <authorList>
            <person name="Goeker M."/>
        </authorList>
    </citation>
    <scope>NUCLEOTIDE SEQUENCE [LARGE SCALE GENOMIC DNA]</scope>
    <source>
        <strain evidence="24 25">DSM 103236</strain>
    </source>
</reference>
<dbReference type="CDD" id="cd00082">
    <property type="entry name" value="HisKA"/>
    <property type="match status" value="1"/>
</dbReference>
<dbReference type="InterPro" id="IPR013656">
    <property type="entry name" value="PAS_4"/>
</dbReference>
<dbReference type="InterPro" id="IPR029016">
    <property type="entry name" value="GAF-like_dom_sf"/>
</dbReference>
<dbReference type="Proteomes" id="UP000622648">
    <property type="component" value="Unassembled WGS sequence"/>
</dbReference>
<evidence type="ECO:0000256" key="3">
    <source>
        <dbReference type="ARBA" id="ARBA00012438"/>
    </source>
</evidence>
<dbReference type="InterPro" id="IPR005467">
    <property type="entry name" value="His_kinase_dom"/>
</dbReference>
<dbReference type="NCBIfam" id="TIGR00229">
    <property type="entry name" value="sensory_box"/>
    <property type="match status" value="3"/>
</dbReference>
<dbReference type="InterPro" id="IPR036641">
    <property type="entry name" value="HPT_dom_sf"/>
</dbReference>
<dbReference type="SUPFAM" id="SSF55781">
    <property type="entry name" value="GAF domain-like"/>
    <property type="match status" value="1"/>
</dbReference>
<evidence type="ECO:0000256" key="14">
    <source>
        <dbReference type="ARBA" id="ARBA00064003"/>
    </source>
</evidence>
<dbReference type="CDD" id="cd17546">
    <property type="entry name" value="REC_hyHK_CKI1_RcsC-like"/>
    <property type="match status" value="2"/>
</dbReference>
<evidence type="ECO:0000256" key="17">
    <source>
        <dbReference type="PROSITE-ProRule" id="PRU00169"/>
    </source>
</evidence>
<evidence type="ECO:0000256" key="1">
    <source>
        <dbReference type="ARBA" id="ARBA00000085"/>
    </source>
</evidence>
<keyword evidence="6" id="KW-0808">Transferase</keyword>
<dbReference type="PROSITE" id="PS50110">
    <property type="entry name" value="RESPONSE_REGULATORY"/>
    <property type="match status" value="2"/>
</dbReference>
<keyword evidence="8" id="KW-0547">Nucleotide-binding</keyword>
<dbReference type="SMART" id="SM00065">
    <property type="entry name" value="GAF"/>
    <property type="match status" value="1"/>
</dbReference>
<dbReference type="InterPro" id="IPR011006">
    <property type="entry name" value="CheY-like_superfamily"/>
</dbReference>
<keyword evidence="5 17" id="KW-0597">Phosphoprotein</keyword>
<evidence type="ECO:0000256" key="9">
    <source>
        <dbReference type="ARBA" id="ARBA00022777"/>
    </source>
</evidence>
<dbReference type="GO" id="GO:0005886">
    <property type="term" value="C:plasma membrane"/>
    <property type="evidence" value="ECO:0007669"/>
    <property type="project" value="UniProtKB-SubCell"/>
</dbReference>
<dbReference type="SUPFAM" id="SSF47226">
    <property type="entry name" value="Histidine-containing phosphotransfer domain, HPT domain"/>
    <property type="match status" value="1"/>
</dbReference>
<dbReference type="PROSITE" id="PS50109">
    <property type="entry name" value="HIS_KIN"/>
    <property type="match status" value="1"/>
</dbReference>
<reference evidence="23" key="1">
    <citation type="journal article" date="2014" name="Int. J. Syst. Evol. Microbiol.">
        <title>Complete genome of a new Firmicutes species belonging to the dominant human colonic microbiota ('Ruminococcus bicirculans') reveals two chromosomes and a selective capacity to utilize plant glucans.</title>
        <authorList>
            <consortium name="NISC Comparative Sequencing Program"/>
            <person name="Wegmann U."/>
            <person name="Louis P."/>
            <person name="Goesmann A."/>
            <person name="Henrissat B."/>
            <person name="Duncan S.H."/>
            <person name="Flint H.J."/>
        </authorList>
    </citation>
    <scope>NUCLEOTIDE SEQUENCE</scope>
    <source>
        <strain evidence="23">CGMCC 1.15644</strain>
    </source>
</reference>
<feature type="domain" description="Response regulatory" evidence="19">
    <location>
        <begin position="1056"/>
        <end position="1176"/>
    </location>
</feature>
<dbReference type="CDD" id="cd16922">
    <property type="entry name" value="HATPase_EvgS-ArcB-TorS-like"/>
    <property type="match status" value="1"/>
</dbReference>
<reference evidence="23" key="4">
    <citation type="submission" date="2024-05" db="EMBL/GenBank/DDBJ databases">
        <authorList>
            <person name="Sun Q."/>
            <person name="Zhou Y."/>
        </authorList>
    </citation>
    <scope>NUCLEOTIDE SEQUENCE</scope>
    <source>
        <strain evidence="23">CGMCC 1.15644</strain>
    </source>
</reference>
<dbReference type="InterPro" id="IPR001610">
    <property type="entry name" value="PAC"/>
</dbReference>
<dbReference type="PRINTS" id="PR00344">
    <property type="entry name" value="BCTRLSENSOR"/>
</dbReference>
<dbReference type="InterPro" id="IPR003018">
    <property type="entry name" value="GAF"/>
</dbReference>
<dbReference type="Gene3D" id="3.40.50.2300">
    <property type="match status" value="2"/>
</dbReference>
<protein>
    <recommendedName>
        <fullName evidence="15">Sensory/regulatory protein RpfC</fullName>
        <ecNumber evidence="3">2.7.13.3</ecNumber>
    </recommendedName>
</protein>
<dbReference type="FunFam" id="1.10.287.130:FF:000002">
    <property type="entry name" value="Two-component osmosensing histidine kinase"/>
    <property type="match status" value="1"/>
</dbReference>
<dbReference type="Gene3D" id="3.30.450.40">
    <property type="match status" value="1"/>
</dbReference>
<dbReference type="SMART" id="SM00387">
    <property type="entry name" value="HATPase_c"/>
    <property type="match status" value="1"/>
</dbReference>
<name>A0A4R2H4Q9_9SPHI</name>
<evidence type="ECO:0000313" key="23">
    <source>
        <dbReference type="EMBL" id="GGE67292.1"/>
    </source>
</evidence>
<dbReference type="OrthoDB" id="9811889at2"/>
<feature type="domain" description="HPt" evidence="22">
    <location>
        <begin position="1350"/>
        <end position="1446"/>
    </location>
</feature>
<dbReference type="EMBL" id="BMJO01000007">
    <property type="protein sequence ID" value="GGE67292.1"/>
    <property type="molecule type" value="Genomic_DNA"/>
</dbReference>
<dbReference type="EMBL" id="SLWO01000008">
    <property type="protein sequence ID" value="TCO20683.1"/>
    <property type="molecule type" value="Genomic_DNA"/>
</dbReference>
<dbReference type="PANTHER" id="PTHR45339">
    <property type="entry name" value="HYBRID SIGNAL TRANSDUCTION HISTIDINE KINASE J"/>
    <property type="match status" value="1"/>
</dbReference>
<evidence type="ECO:0000313" key="24">
    <source>
        <dbReference type="EMBL" id="TCO20683.1"/>
    </source>
</evidence>
<dbReference type="InterPro" id="IPR003594">
    <property type="entry name" value="HATPase_dom"/>
</dbReference>
<dbReference type="Gene3D" id="3.30.565.10">
    <property type="entry name" value="Histidine kinase-like ATPase, C-terminal domain"/>
    <property type="match status" value="1"/>
</dbReference>
<dbReference type="Gene3D" id="1.20.120.160">
    <property type="entry name" value="HPT domain"/>
    <property type="match status" value="1"/>
</dbReference>
<dbReference type="Proteomes" id="UP000295684">
    <property type="component" value="Unassembled WGS sequence"/>
</dbReference>
<feature type="domain" description="Histidine kinase" evidence="18">
    <location>
        <begin position="819"/>
        <end position="1040"/>
    </location>
</feature>
<evidence type="ECO:0000256" key="6">
    <source>
        <dbReference type="ARBA" id="ARBA00022679"/>
    </source>
</evidence>
<comment type="caution">
    <text evidence="24">The sequence shown here is derived from an EMBL/GenBank/DDBJ whole genome shotgun (WGS) entry which is preliminary data.</text>
</comment>
<dbReference type="InterPro" id="IPR035965">
    <property type="entry name" value="PAS-like_dom_sf"/>
</dbReference>
<dbReference type="InterPro" id="IPR000014">
    <property type="entry name" value="PAS"/>
</dbReference>
<dbReference type="Pfam" id="PF08448">
    <property type="entry name" value="PAS_4"/>
    <property type="match status" value="2"/>
</dbReference>
<feature type="domain" description="Response regulatory" evidence="19">
    <location>
        <begin position="1200"/>
        <end position="1318"/>
    </location>
</feature>
<dbReference type="PROSITE" id="PS50113">
    <property type="entry name" value="PAC"/>
    <property type="match status" value="1"/>
</dbReference>
<evidence type="ECO:0000256" key="10">
    <source>
        <dbReference type="ARBA" id="ARBA00022840"/>
    </source>
</evidence>
<evidence type="ECO:0000256" key="15">
    <source>
        <dbReference type="ARBA" id="ARBA00068150"/>
    </source>
</evidence>
<evidence type="ECO:0000256" key="11">
    <source>
        <dbReference type="ARBA" id="ARBA00022989"/>
    </source>
</evidence>
<feature type="domain" description="PAS" evidence="20">
    <location>
        <begin position="283"/>
        <end position="353"/>
    </location>
</feature>
<evidence type="ECO:0000256" key="2">
    <source>
        <dbReference type="ARBA" id="ARBA00004651"/>
    </source>
</evidence>
<dbReference type="InterPro" id="IPR004358">
    <property type="entry name" value="Sig_transdc_His_kin-like_C"/>
</dbReference>
<dbReference type="CDD" id="cd00130">
    <property type="entry name" value="PAS"/>
    <property type="match status" value="3"/>
</dbReference>
<evidence type="ECO:0000256" key="8">
    <source>
        <dbReference type="ARBA" id="ARBA00022741"/>
    </source>
</evidence>
<dbReference type="RefSeq" id="WP_132535477.1">
    <property type="nucleotide sequence ID" value="NZ_BMJO01000007.1"/>
</dbReference>
<sequence length="1446" mass="164527">MQENESARLRALYSYEIIDSNKERDFDRLTEIASLIADCEISLISFIDKDRVWYKSAKGLSVEEVPRGFTMCEHTLASDKPFIVEDTLKDEHWCTHPMVQEGIKVRFYTGFPLIDPNGFTLGSFCVVSSEPKKLSTSQHRQLSLLAEEAIAAIVDRRKKQEYKNFSRLINDSEDLICILRQDWTFKTANPCFNKCLGWSEEELQFKTIFDIVPAEDQDKAKAFWLNIKNGQVGEHNTHQIVKKSGGYRIIAWTATNEKTDKNIFAIGRDVTAAIEKNQALKVSEQKLKAFFESSQGLMCTHDIHGKLISLNPAGARTLGYSRSELQNKTFFDIVPVEQHDDLRQYLDYILAHGFSKGYMIVKRKSGEERIWLYSNMLQRDPNGEPYIVGNAVDITDQNKLEKDLIHTKNLLEETSALSKIGGWELNLLDQQLYWSTITREIHGIPDGFIPTKENAVQFYKIGESREKITEVVQECLRTGKDWDLELQIINFHGKEIWVRTKGSAQFVKNSPTRLYGTFQNIDDQKRAQMEVIASKKLLDDVLSAATGVSIIATDLDGTITVFNQGSEQLLGYTAEEMIGKQTPIIFHDPKEVDELCTDFSSSLGIEVSGFGFYRQCADHLQKIRTFTFITKLGKRIRVALSITSIKDSQGKIIGYLGISIDITEKETIEKELATEKALLLAFIENAPASVAMIDENMHFIIASKTWLKDYTPQIKGDIRGLSYYDVFPNLSEERKAVHQKVLRGEVVKKEEDVYVDVKTKTQLHISWEMRPWYKADKSIGGMMIFTHNISASVQHREELTIARLRADLANSAKSEFLANMSHEIRTPLNGVIGFTDLVLKTQLNHTQQQYLKIVNQSANTLLSIINDILDFSKIEAGKFELDIEKCDLYEIAGQASDITNFQIQTKKLEMLLNVQPNLPRFIWTDALRLKQVLINLLGNAAKFTTKGEIELKIQALSESKNHHLLRFSVRDTGIGIAKGTQAKIFNAFSQEDSSTTKKYGGTGLGLTISNKLLKMMDSQLHLESSLGEGSIFYFDLNLQSEQGDPIEWIGLESIKNVLIVDDNDNNRNILTDMLLLKNIKSDHAANGFEALQFLAEGRNYDAILMDYHMQYIDGIETATKIRDNFMDEDEKLPIILLHSSSDDGTIIKACNELKIDNRLLKPIKMDKLYLALSRLKTKEPSTRNLEISAPSISYQNLDYRFLIVEDNEVNRFLTRSYIEKLYPQSIIMEAENGVVGIEQFQKMPFSLVFMDIQMPEMNGYECSKKIRSIEKEKRTPIIALTAANVKGEREKSIAAGMDDFITKPILEENIEDILKKWLGQSVEMESGKKENETDDVHFNVEKLESYFGKDSVKMKKIIGITIDQLNQAHHQLDKNIQPEDSQMVLSLSHKLYGMSTSAGLIKLAEISRDLQKLDLADHYSLKKGAEELIKEIKLLIPILSKYTQEE</sequence>
<dbReference type="EC" id="2.7.13.3" evidence="3"/>
<dbReference type="InterPro" id="IPR036890">
    <property type="entry name" value="HATPase_C_sf"/>
</dbReference>
<evidence type="ECO:0000256" key="16">
    <source>
        <dbReference type="PROSITE-ProRule" id="PRU00110"/>
    </source>
</evidence>
<dbReference type="Pfam" id="PF08447">
    <property type="entry name" value="PAS_3"/>
    <property type="match status" value="2"/>
</dbReference>
<dbReference type="Pfam" id="PF13426">
    <property type="entry name" value="PAS_9"/>
    <property type="match status" value="1"/>
</dbReference>
<evidence type="ECO:0000259" key="20">
    <source>
        <dbReference type="PROSITE" id="PS50112"/>
    </source>
</evidence>
<evidence type="ECO:0000313" key="26">
    <source>
        <dbReference type="Proteomes" id="UP000622648"/>
    </source>
</evidence>
<keyword evidence="13" id="KW-0472">Membrane</keyword>
<dbReference type="SUPFAM" id="SSF55785">
    <property type="entry name" value="PYP-like sensor domain (PAS domain)"/>
    <property type="match status" value="5"/>
</dbReference>
<accession>A0A4R2H4Q9</accession>
<dbReference type="InterPro" id="IPR008207">
    <property type="entry name" value="Sig_transdc_His_kin_Hpt_dom"/>
</dbReference>
<keyword evidence="10" id="KW-0067">ATP-binding</keyword>
<dbReference type="Gene3D" id="1.10.287.130">
    <property type="match status" value="1"/>
</dbReference>
<evidence type="ECO:0000256" key="13">
    <source>
        <dbReference type="ARBA" id="ARBA00023136"/>
    </source>
</evidence>
<dbReference type="GO" id="GO:0000155">
    <property type="term" value="F:phosphorelay sensor kinase activity"/>
    <property type="evidence" value="ECO:0007669"/>
    <property type="project" value="InterPro"/>
</dbReference>
<evidence type="ECO:0000259" key="22">
    <source>
        <dbReference type="PROSITE" id="PS50894"/>
    </source>
</evidence>
<dbReference type="SUPFAM" id="SSF47384">
    <property type="entry name" value="Homodimeric domain of signal transducing histidine kinase"/>
    <property type="match status" value="1"/>
</dbReference>
<feature type="modified residue" description="Phosphohistidine" evidence="16">
    <location>
        <position position="1389"/>
    </location>
</feature>
<evidence type="ECO:0000256" key="12">
    <source>
        <dbReference type="ARBA" id="ARBA00023012"/>
    </source>
</evidence>
<evidence type="ECO:0000259" key="19">
    <source>
        <dbReference type="PROSITE" id="PS50110"/>
    </source>
</evidence>
<organism evidence="24 25">
    <name type="scientific">Pedobacter psychrotolerans</name>
    <dbReference type="NCBI Taxonomy" id="1843235"/>
    <lineage>
        <taxon>Bacteria</taxon>
        <taxon>Pseudomonadati</taxon>
        <taxon>Bacteroidota</taxon>
        <taxon>Sphingobacteriia</taxon>
        <taxon>Sphingobacteriales</taxon>
        <taxon>Sphingobacteriaceae</taxon>
        <taxon>Pedobacter</taxon>
    </lineage>
</organism>
<keyword evidence="4" id="KW-1003">Cell membrane</keyword>
<evidence type="ECO:0000256" key="5">
    <source>
        <dbReference type="ARBA" id="ARBA00022553"/>
    </source>
</evidence>
<evidence type="ECO:0000313" key="25">
    <source>
        <dbReference type="Proteomes" id="UP000295684"/>
    </source>
</evidence>
<feature type="domain" description="PAC" evidence="21">
    <location>
        <begin position="622"/>
        <end position="674"/>
    </location>
</feature>
<dbReference type="SMART" id="SM00086">
    <property type="entry name" value="PAC"/>
    <property type="match status" value="4"/>
</dbReference>
<evidence type="ECO:0000259" key="21">
    <source>
        <dbReference type="PROSITE" id="PS50113"/>
    </source>
</evidence>
<dbReference type="InterPro" id="IPR036097">
    <property type="entry name" value="HisK_dim/P_sf"/>
</dbReference>
<dbReference type="FunFam" id="3.30.565.10:FF:000010">
    <property type="entry name" value="Sensor histidine kinase RcsC"/>
    <property type="match status" value="1"/>
</dbReference>
<feature type="modified residue" description="4-aspartylphosphate" evidence="17">
    <location>
        <position position="1251"/>
    </location>
</feature>
<comment type="subcellular location">
    <subcellularLocation>
        <location evidence="2">Cell membrane</location>
        <topology evidence="2">Multi-pass membrane protein</topology>
    </subcellularLocation>
</comment>
<dbReference type="Pfam" id="PF00512">
    <property type="entry name" value="HisKA"/>
    <property type="match status" value="1"/>
</dbReference>
<dbReference type="GO" id="GO:0005524">
    <property type="term" value="F:ATP binding"/>
    <property type="evidence" value="ECO:0007669"/>
    <property type="project" value="UniProtKB-KW"/>
</dbReference>
<dbReference type="SMART" id="SM00448">
    <property type="entry name" value="REC"/>
    <property type="match status" value="2"/>
</dbReference>
<dbReference type="PROSITE" id="PS50894">
    <property type="entry name" value="HPT"/>
    <property type="match status" value="1"/>
</dbReference>
<feature type="domain" description="PAS" evidence="20">
    <location>
        <begin position="534"/>
        <end position="595"/>
    </location>
</feature>
<dbReference type="SMART" id="SM00091">
    <property type="entry name" value="PAS"/>
    <property type="match status" value="4"/>
</dbReference>
<keyword evidence="7" id="KW-0812">Transmembrane</keyword>
<evidence type="ECO:0000256" key="4">
    <source>
        <dbReference type="ARBA" id="ARBA00022475"/>
    </source>
</evidence>
<dbReference type="SMART" id="SM00388">
    <property type="entry name" value="HisKA"/>
    <property type="match status" value="1"/>
</dbReference>
<comment type="subunit">
    <text evidence="14">At low DSF concentrations, interacts with RpfF.</text>
</comment>